<accession>A0ABX1FFA0</accession>
<dbReference type="RefSeq" id="WP_167973561.1">
    <property type="nucleotide sequence ID" value="NZ_VSRL01000035.1"/>
</dbReference>
<sequence length="182" mass="19507">MLAPGVAVLLGYVLLVGNPWLNRDLIVALSDADSALRLVTVMFSYPSWHVDVDLVGPFLFWFANMRAVLFVALAVAGLNRMSRWVSVTAGGTALFVTTVGLTTLSAVVAELGSAAVGLALLDERSTSPYYGSDRPDEFFLNLFSASATFGVLFGLVLGAVVVSQRRNTVSKESRVTAPKSFW</sequence>
<keyword evidence="1" id="KW-1133">Transmembrane helix</keyword>
<name>A0ABX1FFA0_9PSEU</name>
<keyword evidence="1" id="KW-0812">Transmembrane</keyword>
<gene>
    <name evidence="2" type="ORF">FXN61_12635</name>
</gene>
<reference evidence="2 3" key="1">
    <citation type="submission" date="2019-08" db="EMBL/GenBank/DDBJ databases">
        <title>Lentzea from Indian Himalayas.</title>
        <authorList>
            <person name="Mandal S."/>
            <person name="Mallick Gupta A."/>
            <person name="Maiti P.K."/>
            <person name="Sarkar J."/>
            <person name="Mandal S."/>
        </authorList>
    </citation>
    <scope>NUCLEOTIDE SEQUENCE [LARGE SCALE GENOMIC DNA]</scope>
    <source>
        <strain evidence="2 3">PSKA42</strain>
    </source>
</reference>
<evidence type="ECO:0000313" key="2">
    <source>
        <dbReference type="EMBL" id="NKE57636.1"/>
    </source>
</evidence>
<proteinExistence type="predicted"/>
<keyword evidence="1" id="KW-0472">Membrane</keyword>
<evidence type="ECO:0000256" key="1">
    <source>
        <dbReference type="SAM" id="Phobius"/>
    </source>
</evidence>
<organism evidence="2 3">
    <name type="scientific">Lentzea indica</name>
    <dbReference type="NCBI Taxonomy" id="2604800"/>
    <lineage>
        <taxon>Bacteria</taxon>
        <taxon>Bacillati</taxon>
        <taxon>Actinomycetota</taxon>
        <taxon>Actinomycetes</taxon>
        <taxon>Pseudonocardiales</taxon>
        <taxon>Pseudonocardiaceae</taxon>
        <taxon>Lentzea</taxon>
    </lineage>
</organism>
<evidence type="ECO:0000313" key="3">
    <source>
        <dbReference type="Proteomes" id="UP001515943"/>
    </source>
</evidence>
<keyword evidence="3" id="KW-1185">Reference proteome</keyword>
<feature type="transmembrane region" description="Helical" evidence="1">
    <location>
        <begin position="138"/>
        <end position="162"/>
    </location>
</feature>
<feature type="transmembrane region" description="Helical" evidence="1">
    <location>
        <begin position="91"/>
        <end position="118"/>
    </location>
</feature>
<comment type="caution">
    <text evidence="2">The sequence shown here is derived from an EMBL/GenBank/DDBJ whole genome shotgun (WGS) entry which is preliminary data.</text>
</comment>
<feature type="transmembrane region" description="Helical" evidence="1">
    <location>
        <begin position="58"/>
        <end position="79"/>
    </location>
</feature>
<protein>
    <submittedName>
        <fullName evidence="2">Uncharacterized protein</fullName>
    </submittedName>
</protein>
<dbReference type="Proteomes" id="UP001515943">
    <property type="component" value="Unassembled WGS sequence"/>
</dbReference>
<dbReference type="EMBL" id="VSRL01000035">
    <property type="protein sequence ID" value="NKE57636.1"/>
    <property type="molecule type" value="Genomic_DNA"/>
</dbReference>